<keyword evidence="4" id="KW-0862">Zinc</keyword>
<proteinExistence type="predicted"/>
<evidence type="ECO:0000256" key="2">
    <source>
        <dbReference type="ARBA" id="ARBA00022737"/>
    </source>
</evidence>
<name>A0A2J8LSH4_PANTR</name>
<dbReference type="Proteomes" id="UP000236370">
    <property type="component" value="Unassembled WGS sequence"/>
</dbReference>
<dbReference type="PROSITE" id="PS50157">
    <property type="entry name" value="ZINC_FINGER_C2H2_2"/>
    <property type="match status" value="2"/>
</dbReference>
<dbReference type="SUPFAM" id="SSF57667">
    <property type="entry name" value="beta-beta-alpha zinc fingers"/>
    <property type="match status" value="1"/>
</dbReference>
<dbReference type="FunFam" id="3.30.160.60:FF:000362">
    <property type="entry name" value="Zinc finger protein 606"/>
    <property type="match status" value="1"/>
</dbReference>
<dbReference type="Gene3D" id="3.30.160.60">
    <property type="entry name" value="Classic Zinc Finger"/>
    <property type="match status" value="2"/>
</dbReference>
<dbReference type="InterPro" id="IPR036236">
    <property type="entry name" value="Znf_C2H2_sf"/>
</dbReference>
<dbReference type="EMBL" id="NBAG03000278">
    <property type="protein sequence ID" value="PNI50208.1"/>
    <property type="molecule type" value="Genomic_DNA"/>
</dbReference>
<dbReference type="InterPro" id="IPR050752">
    <property type="entry name" value="C2H2-ZF_domain"/>
</dbReference>
<keyword evidence="2" id="KW-0677">Repeat</keyword>
<evidence type="ECO:0000313" key="8">
    <source>
        <dbReference type="EMBL" id="PNI50208.1"/>
    </source>
</evidence>
<organism evidence="8 9">
    <name type="scientific">Pan troglodytes</name>
    <name type="common">Chimpanzee</name>
    <dbReference type="NCBI Taxonomy" id="9598"/>
    <lineage>
        <taxon>Eukaryota</taxon>
        <taxon>Metazoa</taxon>
        <taxon>Chordata</taxon>
        <taxon>Craniata</taxon>
        <taxon>Vertebrata</taxon>
        <taxon>Euteleostomi</taxon>
        <taxon>Mammalia</taxon>
        <taxon>Eutheria</taxon>
        <taxon>Euarchontoglires</taxon>
        <taxon>Primates</taxon>
        <taxon>Haplorrhini</taxon>
        <taxon>Catarrhini</taxon>
        <taxon>Hominidae</taxon>
        <taxon>Pan</taxon>
    </lineage>
</organism>
<dbReference type="PANTHER" id="PTHR24384:SF249">
    <property type="entry name" value="ZINC FINGER PROTEIN 626"/>
    <property type="match status" value="1"/>
</dbReference>
<feature type="domain" description="C2H2-type" evidence="7">
    <location>
        <begin position="125"/>
        <end position="135"/>
    </location>
</feature>
<dbReference type="InterPro" id="IPR013087">
    <property type="entry name" value="Znf_C2H2_type"/>
</dbReference>
<gene>
    <name evidence="8" type="ORF">CK820_G0025975</name>
</gene>
<comment type="caution">
    <text evidence="8">The sequence shown here is derived from an EMBL/GenBank/DDBJ whole genome shotgun (WGS) entry which is preliminary data.</text>
</comment>
<keyword evidence="1" id="KW-0479">Metal-binding</keyword>
<evidence type="ECO:0000256" key="6">
    <source>
        <dbReference type="PROSITE-ProRule" id="PRU00042"/>
    </source>
</evidence>
<evidence type="ECO:0000256" key="3">
    <source>
        <dbReference type="ARBA" id="ARBA00022771"/>
    </source>
</evidence>
<keyword evidence="3 6" id="KW-0863">Zinc-finger</keyword>
<evidence type="ECO:0000256" key="5">
    <source>
        <dbReference type="ARBA" id="ARBA00023242"/>
    </source>
</evidence>
<sequence length="135" mass="15546">MCSHFAQDLWPEQSIKDSFQKVVLRRYEKCEHGNLQLKKGCISVDECKVHKEGYNELNQCLTTTPRKICQCDKYVKVLHQFSNSNGQKRGHTGKKPSKYIECGKAFKQFSTLTTHKKIHTGGKPYKCEECGKAFN</sequence>
<evidence type="ECO:0000313" key="9">
    <source>
        <dbReference type="Proteomes" id="UP000236370"/>
    </source>
</evidence>
<keyword evidence="5" id="KW-0539">Nucleus</keyword>
<protein>
    <submittedName>
        <fullName evidence="8">ZNF626 isoform 3</fullName>
    </submittedName>
</protein>
<evidence type="ECO:0000256" key="1">
    <source>
        <dbReference type="ARBA" id="ARBA00022723"/>
    </source>
</evidence>
<dbReference type="GO" id="GO:0008270">
    <property type="term" value="F:zinc ion binding"/>
    <property type="evidence" value="ECO:0007669"/>
    <property type="project" value="UniProtKB-KW"/>
</dbReference>
<feature type="domain" description="C2H2-type" evidence="7">
    <location>
        <begin position="101"/>
        <end position="124"/>
    </location>
</feature>
<dbReference type="AlphaFoldDB" id="A0A2J8LSH4"/>
<reference evidence="8 9" key="1">
    <citation type="submission" date="2017-12" db="EMBL/GenBank/DDBJ databases">
        <title>High-resolution comparative analysis of great ape genomes.</title>
        <authorList>
            <person name="Pollen A."/>
            <person name="Hastie A."/>
            <person name="Hormozdiari F."/>
            <person name="Dougherty M."/>
            <person name="Liu R."/>
            <person name="Chaisson M."/>
            <person name="Hoppe E."/>
            <person name="Hill C."/>
            <person name="Pang A."/>
            <person name="Hillier L."/>
            <person name="Baker C."/>
            <person name="Armstrong J."/>
            <person name="Shendure J."/>
            <person name="Paten B."/>
            <person name="Wilson R."/>
            <person name="Chao H."/>
            <person name="Schneider V."/>
            <person name="Ventura M."/>
            <person name="Kronenberg Z."/>
            <person name="Murali S."/>
            <person name="Gordon D."/>
            <person name="Cantsilieris S."/>
            <person name="Munson K."/>
            <person name="Nelson B."/>
            <person name="Raja A."/>
            <person name="Underwood J."/>
            <person name="Diekhans M."/>
            <person name="Fiddes I."/>
            <person name="Haussler D."/>
            <person name="Eichler E."/>
        </authorList>
    </citation>
    <scope>NUCLEOTIDE SEQUENCE [LARGE SCALE GENOMIC DNA]</scope>
    <source>
        <strain evidence="8">Yerkes chimp pedigree #C0471</strain>
    </source>
</reference>
<evidence type="ECO:0000259" key="7">
    <source>
        <dbReference type="PROSITE" id="PS50157"/>
    </source>
</evidence>
<evidence type="ECO:0000256" key="4">
    <source>
        <dbReference type="ARBA" id="ARBA00022833"/>
    </source>
</evidence>
<accession>A0A2J8LSH4</accession>
<dbReference type="PANTHER" id="PTHR24384">
    <property type="entry name" value="FINGER PUTATIVE TRANSCRIPTION FACTOR FAMILY-RELATED"/>
    <property type="match status" value="1"/>
</dbReference>
<feature type="non-terminal residue" evidence="8">
    <location>
        <position position="135"/>
    </location>
</feature>